<dbReference type="GeneID" id="13443373"/>
<dbReference type="AlphaFoldDB" id="F0VJ94"/>
<dbReference type="GO" id="GO:0005524">
    <property type="term" value="F:ATP binding"/>
    <property type="evidence" value="ECO:0007669"/>
    <property type="project" value="UniProtKB-UniRule"/>
</dbReference>
<dbReference type="Proteomes" id="UP000007494">
    <property type="component" value="Chromosome VIII"/>
</dbReference>
<evidence type="ECO:0000313" key="6">
    <source>
        <dbReference type="EMBL" id="CBZ53805.1"/>
    </source>
</evidence>
<reference evidence="6" key="2">
    <citation type="submission" date="2011-03" db="EMBL/GenBank/DDBJ databases">
        <title>Comparative genomics and transcriptomics of Neospora caninum and Toxoplasma gondii.</title>
        <authorList>
            <person name="Reid A.J."/>
            <person name="Sohal A."/>
            <person name="Harris D."/>
            <person name="Quail M."/>
            <person name="Sanders M."/>
            <person name="Berriman M."/>
            <person name="Wastling J.M."/>
            <person name="Pain A."/>
        </authorList>
    </citation>
    <scope>NUCLEOTIDE SEQUENCE</scope>
    <source>
        <strain evidence="6">Liverpool</strain>
    </source>
</reference>
<accession>F0VJ94</accession>
<dbReference type="EMBL" id="FR823390">
    <property type="protein sequence ID" value="CBZ53805.1"/>
    <property type="molecule type" value="Genomic_DNA"/>
</dbReference>
<dbReference type="SUPFAM" id="SSF56112">
    <property type="entry name" value="Protein kinase-like (PK-like)"/>
    <property type="match status" value="1"/>
</dbReference>
<dbReference type="InterPro" id="IPR017441">
    <property type="entry name" value="Protein_kinase_ATP_BS"/>
</dbReference>
<dbReference type="InterPro" id="IPR008271">
    <property type="entry name" value="Ser/Thr_kinase_AS"/>
</dbReference>
<evidence type="ECO:0000256" key="4">
    <source>
        <dbReference type="SAM" id="MobiDB-lite"/>
    </source>
</evidence>
<dbReference type="SMART" id="SM00220">
    <property type="entry name" value="S_TKc"/>
    <property type="match status" value="1"/>
</dbReference>
<organism evidence="6 8">
    <name type="scientific">Neospora caninum (strain Liverpool)</name>
    <dbReference type="NCBI Taxonomy" id="572307"/>
    <lineage>
        <taxon>Eukaryota</taxon>
        <taxon>Sar</taxon>
        <taxon>Alveolata</taxon>
        <taxon>Apicomplexa</taxon>
        <taxon>Conoidasida</taxon>
        <taxon>Coccidia</taxon>
        <taxon>Eucoccidiorida</taxon>
        <taxon>Eimeriorina</taxon>
        <taxon>Sarcocystidae</taxon>
        <taxon>Neospora</taxon>
    </lineage>
</organism>
<dbReference type="GO" id="GO:0004672">
    <property type="term" value="F:protein kinase activity"/>
    <property type="evidence" value="ECO:0007669"/>
    <property type="project" value="InterPro"/>
</dbReference>
<dbReference type="VEuPathDB" id="ToxoDB:NCLIV_035860"/>
<reference evidence="6" key="1">
    <citation type="submission" date="2011-02" db="EMBL/GenBank/DDBJ databases">
        <authorList>
            <person name="Aslett M."/>
        </authorList>
    </citation>
    <scope>NUCLEOTIDE SEQUENCE</scope>
    <source>
        <strain evidence="6">Liverpool</strain>
    </source>
</reference>
<dbReference type="PROSITE" id="PS00107">
    <property type="entry name" value="PROTEIN_KINASE_ATP"/>
    <property type="match status" value="1"/>
</dbReference>
<dbReference type="InterPro" id="IPR000719">
    <property type="entry name" value="Prot_kinase_dom"/>
</dbReference>
<keyword evidence="7" id="KW-0808">Transferase</keyword>
<dbReference type="PANTHER" id="PTHR24345:SF87">
    <property type="entry name" value="TBC1 DOMAIN CONTAINING KINASE"/>
    <property type="match status" value="1"/>
</dbReference>
<evidence type="ECO:0000256" key="1">
    <source>
        <dbReference type="ARBA" id="ARBA00022741"/>
    </source>
</evidence>
<dbReference type="eggNOG" id="KOG0589">
    <property type="taxonomic scope" value="Eukaryota"/>
</dbReference>
<sequence length="584" mass="64906">MYISRTLLTNTAVWASGGSPTRRRVSHSSPSVFRPYTEIDSPGSFESVDSHSESNVDLTGADKLSPAAASEEPLSSTLRHRQRAVTTKSPGLRSASNSPSRHTINPNHTVRDPDRYLLRSGLVNVDGDAAERLDREEDLPGEDSQSEGRGARDDELVSEHQRSAEYPEQATESLSDSEAVKTLVEMVATTNTHDIVSHSRKKDLVDAFNVYLPVGERFFVESLSDASEPREFVRGPLLGVGGNGLVFEARDTDGHVYALKLLLIRMNSFLEAVGDMGEEAWRREEEWVFSRALRKEMKILSFFPPDKTPEQLYEEGFVLPLFQGVLAGKPRVTPLTDDFGATGVVVGFHKVACSVGQLFGAHCLPDRVKLELTKQMVDRVAHLHSYGILHGDVKWENFFLDRNGRVFLGDFEQSQLFGHGQTAPCGPRGGGTPSLHEPARAACYFADPDRRLDLLASRDSWCLGVVFFKLWCHRLPFGLQLSRSDMPRFMNQLATIERDGLVPDFASCRGTEHMPEDVKDLITALLYYDRYSREAPLSLVEKSPLFHRVPREKNDVDVDLGVHGNLVTATSSPASETQPEALSR</sequence>
<dbReference type="Gene3D" id="1.10.510.10">
    <property type="entry name" value="Transferase(Phosphotransferase) domain 1"/>
    <property type="match status" value="1"/>
</dbReference>
<keyword evidence="1 3" id="KW-0547">Nucleotide-binding</keyword>
<feature type="compositionally biased region" description="Polar residues" evidence="4">
    <location>
        <begin position="84"/>
        <end position="108"/>
    </location>
</feature>
<evidence type="ECO:0000313" key="7">
    <source>
        <dbReference type="EMBL" id="CEL67799.1"/>
    </source>
</evidence>
<feature type="compositionally biased region" description="Basic and acidic residues" evidence="4">
    <location>
        <begin position="149"/>
        <end position="165"/>
    </location>
</feature>
<feature type="compositionally biased region" description="Acidic residues" evidence="4">
    <location>
        <begin position="136"/>
        <end position="145"/>
    </location>
</feature>
<evidence type="ECO:0000256" key="2">
    <source>
        <dbReference type="ARBA" id="ARBA00022840"/>
    </source>
</evidence>
<dbReference type="Pfam" id="PF14531">
    <property type="entry name" value="Kinase-like"/>
    <property type="match status" value="1"/>
</dbReference>
<dbReference type="EMBL" id="LN714483">
    <property type="protein sequence ID" value="CEL67799.1"/>
    <property type="molecule type" value="Genomic_DNA"/>
</dbReference>
<feature type="compositionally biased region" description="Low complexity" evidence="4">
    <location>
        <begin position="64"/>
        <end position="76"/>
    </location>
</feature>
<protein>
    <submittedName>
        <fullName evidence="7">Rhoptry kinase family protein ROP32, putative</fullName>
    </submittedName>
</protein>
<keyword evidence="7" id="KW-0418">Kinase</keyword>
<evidence type="ECO:0000256" key="3">
    <source>
        <dbReference type="PROSITE-ProRule" id="PRU10141"/>
    </source>
</evidence>
<keyword evidence="8" id="KW-1185">Reference proteome</keyword>
<feature type="region of interest" description="Disordered" evidence="4">
    <location>
        <begin position="128"/>
        <end position="177"/>
    </location>
</feature>
<feature type="region of interest" description="Disordered" evidence="4">
    <location>
        <begin position="17"/>
        <end position="116"/>
    </location>
</feature>
<feature type="binding site" evidence="3">
    <location>
        <position position="260"/>
    </location>
    <ligand>
        <name>ATP</name>
        <dbReference type="ChEBI" id="CHEBI:30616"/>
    </ligand>
</feature>
<dbReference type="PROSITE" id="PS50011">
    <property type="entry name" value="PROTEIN_KINASE_DOM"/>
    <property type="match status" value="1"/>
</dbReference>
<dbReference type="OMA" id="KWENFFL"/>
<feature type="domain" description="Protein kinase" evidence="5">
    <location>
        <begin position="232"/>
        <end position="546"/>
    </location>
</feature>
<dbReference type="Gene3D" id="3.30.200.20">
    <property type="entry name" value="Phosphorylase Kinase, domain 1"/>
    <property type="match status" value="1"/>
</dbReference>
<evidence type="ECO:0000259" key="5">
    <source>
        <dbReference type="PROSITE" id="PS50011"/>
    </source>
</evidence>
<evidence type="ECO:0000313" key="8">
    <source>
        <dbReference type="Proteomes" id="UP000007494"/>
    </source>
</evidence>
<dbReference type="InterPro" id="IPR027916">
    <property type="entry name" value="Kinase-like_dom_ROP"/>
</dbReference>
<dbReference type="PANTHER" id="PTHR24345">
    <property type="entry name" value="SERINE/THREONINE-PROTEIN KINASE PLK"/>
    <property type="match status" value="1"/>
</dbReference>
<dbReference type="RefSeq" id="XP_003883837.1">
    <property type="nucleotide sequence ID" value="XM_003883788.1"/>
</dbReference>
<name>F0VJ94_NEOCL</name>
<reference evidence="8" key="3">
    <citation type="journal article" date="2012" name="PLoS Pathog.">
        <title>Comparative genomics of the apicomplexan parasites Toxoplasma gondii and Neospora caninum: Coccidia differing in host range and transmission strategy.</title>
        <authorList>
            <person name="Reid A.J."/>
            <person name="Vermont S.J."/>
            <person name="Cotton J.A."/>
            <person name="Harris D."/>
            <person name="Hill-Cawthorne G.A."/>
            <person name="Konen-Waisman S."/>
            <person name="Latham S.M."/>
            <person name="Mourier T."/>
            <person name="Norton R."/>
            <person name="Quail M.A."/>
            <person name="Sanders M."/>
            <person name="Shanmugam D."/>
            <person name="Sohal A."/>
            <person name="Wasmuth J.D."/>
            <person name="Brunk B."/>
            <person name="Grigg M.E."/>
            <person name="Howard J.C."/>
            <person name="Parkinson J."/>
            <person name="Roos D.S."/>
            <person name="Trees A.J."/>
            <person name="Berriman M."/>
            <person name="Pain A."/>
            <person name="Wastling J.M."/>
        </authorList>
    </citation>
    <scope>NUCLEOTIDE SEQUENCE [LARGE SCALE GENOMIC DNA]</scope>
    <source>
        <strain evidence="8">Liverpool</strain>
    </source>
</reference>
<gene>
    <name evidence="7" type="ORF">BN1204_035860</name>
    <name evidence="6" type="ORF">NCLIV_035860</name>
</gene>
<keyword evidence="2 3" id="KW-0067">ATP-binding</keyword>
<dbReference type="InterPro" id="IPR011009">
    <property type="entry name" value="Kinase-like_dom_sf"/>
</dbReference>
<proteinExistence type="predicted"/>
<reference evidence="7" key="4">
    <citation type="journal article" date="2015" name="PLoS ONE">
        <title>Comprehensive Evaluation of Toxoplasma gondii VEG and Neospora caninum LIV Genomes with Tachyzoite Stage Transcriptome and Proteome Defines Novel Transcript Features.</title>
        <authorList>
            <person name="Ramaprasad A."/>
            <person name="Mourier T."/>
            <person name="Naeem R."/>
            <person name="Malas T.B."/>
            <person name="Moussa E."/>
            <person name="Panigrahi A."/>
            <person name="Vermont S.J."/>
            <person name="Otto T.D."/>
            <person name="Wastling J."/>
            <person name="Pain A."/>
        </authorList>
    </citation>
    <scope>NUCLEOTIDE SEQUENCE</scope>
    <source>
        <strain evidence="7">Liverpool</strain>
    </source>
</reference>
<dbReference type="OrthoDB" id="4062651at2759"/>
<dbReference type="InParanoid" id="F0VJ94"/>
<dbReference type="PROSITE" id="PS00108">
    <property type="entry name" value="PROTEIN_KINASE_ST"/>
    <property type="match status" value="1"/>
</dbReference>
<dbReference type="GO" id="GO:0005634">
    <property type="term" value="C:nucleus"/>
    <property type="evidence" value="ECO:0007669"/>
    <property type="project" value="TreeGrafter"/>
</dbReference>